<organism evidence="1 2">
    <name type="scientific">Sarcophilus harrisii</name>
    <name type="common">Tasmanian devil</name>
    <name type="synonym">Sarcophilus laniarius</name>
    <dbReference type="NCBI Taxonomy" id="9305"/>
    <lineage>
        <taxon>Eukaryota</taxon>
        <taxon>Metazoa</taxon>
        <taxon>Chordata</taxon>
        <taxon>Craniata</taxon>
        <taxon>Vertebrata</taxon>
        <taxon>Euteleostomi</taxon>
        <taxon>Mammalia</taxon>
        <taxon>Metatheria</taxon>
        <taxon>Dasyuromorphia</taxon>
        <taxon>Dasyuridae</taxon>
        <taxon>Sarcophilus</taxon>
    </lineage>
</organism>
<sequence>DNSPLTFGDGTKLVVT</sequence>
<name>A0A7N4NT81_SARHA</name>
<dbReference type="Proteomes" id="UP000007648">
    <property type="component" value="Unassembled WGS sequence"/>
</dbReference>
<reference evidence="1" key="2">
    <citation type="submission" date="2025-08" db="UniProtKB">
        <authorList>
            <consortium name="Ensembl"/>
        </authorList>
    </citation>
    <scope>IDENTIFICATION</scope>
</reference>
<reference evidence="1" key="3">
    <citation type="submission" date="2025-09" db="UniProtKB">
        <authorList>
            <consortium name="Ensembl"/>
        </authorList>
    </citation>
    <scope>IDENTIFICATION</scope>
</reference>
<dbReference type="InParanoid" id="A0A7N4NT81"/>
<accession>A0A7N4NT81</accession>
<evidence type="ECO:0000313" key="2">
    <source>
        <dbReference type="Proteomes" id="UP000007648"/>
    </source>
</evidence>
<dbReference type="Ensembl" id="ENSSHAT00000049958.1">
    <property type="protein sequence ID" value="ENSSHAP00000026823.1"/>
    <property type="gene ID" value="ENSSHAG00000031690.1"/>
</dbReference>
<protein>
    <submittedName>
        <fullName evidence="1">Uncharacterized protein</fullName>
    </submittedName>
</protein>
<dbReference type="AlphaFoldDB" id="A0A7N4NT81"/>
<proteinExistence type="predicted"/>
<evidence type="ECO:0000313" key="1">
    <source>
        <dbReference type="Ensembl" id="ENSSHAP00000026823.1"/>
    </source>
</evidence>
<reference evidence="1 2" key="1">
    <citation type="journal article" date="2011" name="Proc. Natl. Acad. Sci. U.S.A.">
        <title>Genetic diversity and population structure of the endangered marsupial Sarcophilus harrisii (Tasmanian devil).</title>
        <authorList>
            <person name="Miller W."/>
            <person name="Hayes V.M."/>
            <person name="Ratan A."/>
            <person name="Petersen D.C."/>
            <person name="Wittekindt N.E."/>
            <person name="Miller J."/>
            <person name="Walenz B."/>
            <person name="Knight J."/>
            <person name="Qi J."/>
            <person name="Zhao F."/>
            <person name="Wang Q."/>
            <person name="Bedoya-Reina O.C."/>
            <person name="Katiyar N."/>
            <person name="Tomsho L.P."/>
            <person name="Kasson L.M."/>
            <person name="Hardie R.A."/>
            <person name="Woodbridge P."/>
            <person name="Tindall E.A."/>
            <person name="Bertelsen M.F."/>
            <person name="Dixon D."/>
            <person name="Pyecroft S."/>
            <person name="Helgen K.M."/>
            <person name="Lesk A.M."/>
            <person name="Pringle T.H."/>
            <person name="Patterson N."/>
            <person name="Zhang Y."/>
            <person name="Kreiss A."/>
            <person name="Woods G.M."/>
            <person name="Jones M.E."/>
            <person name="Schuster S.C."/>
        </authorList>
    </citation>
    <scope>NUCLEOTIDE SEQUENCE [LARGE SCALE GENOMIC DNA]</scope>
</reference>
<keyword evidence="2" id="KW-1185">Reference proteome</keyword>